<accession>A0ABS8S2N3</accession>
<name>A0ABS8S2N3_DATST</name>
<evidence type="ECO:0000313" key="1">
    <source>
        <dbReference type="EMBL" id="MCD7453355.1"/>
    </source>
</evidence>
<reference evidence="1 2" key="1">
    <citation type="journal article" date="2021" name="BMC Genomics">
        <title>Datura genome reveals duplications of psychoactive alkaloid biosynthetic genes and high mutation rate following tissue culture.</title>
        <authorList>
            <person name="Rajewski A."/>
            <person name="Carter-House D."/>
            <person name="Stajich J."/>
            <person name="Litt A."/>
        </authorList>
    </citation>
    <scope>NUCLEOTIDE SEQUENCE [LARGE SCALE GENOMIC DNA]</scope>
    <source>
        <strain evidence="1">AR-01</strain>
    </source>
</reference>
<dbReference type="Proteomes" id="UP000823775">
    <property type="component" value="Unassembled WGS sequence"/>
</dbReference>
<keyword evidence="2" id="KW-1185">Reference proteome</keyword>
<dbReference type="PANTHER" id="PTHR31260">
    <property type="entry name" value="CYSTATIN/MONELLIN SUPERFAMILY PROTEIN"/>
    <property type="match status" value="1"/>
</dbReference>
<dbReference type="PANTHER" id="PTHR31260:SF67">
    <property type="entry name" value="CYSTATIN DOMAIN-CONTAINING PROTEIN"/>
    <property type="match status" value="1"/>
</dbReference>
<protein>
    <submittedName>
        <fullName evidence="1">Uncharacterized protein</fullName>
    </submittedName>
</protein>
<sequence length="355" mass="41095">MAEKWTSKEMALSGKQKEMILMLVKKSKQQEVQVPCEEKETSLLAEEEVERKRKERQIYLELRQKAMDNPFSDVPFFPFGPGCVMPDFAEKVETVNYFELRRQRPLTEEEERRFTPGMSVNLPSLPPLPWDERQFVPLTPEIIQKLEEQEQLAQSATLSSREETRQKLAAEGRCLDGSYLTPYCKCDGASHSQSLGFETLHSPELSQICLAYRRQMRQSHCFDIDAHIGSHWGASVLPLEPLGDFRHRELLRELADSAIMEYNNKECNVFKYKVLKIEKVNFSASTYYQYWMTVKVSNLTLVTPIETFQIHVGINSLDDDDKIIYCCRPKEEPIDGSLPSCDTCFGVLERHAFSW</sequence>
<organism evidence="1 2">
    <name type="scientific">Datura stramonium</name>
    <name type="common">Jimsonweed</name>
    <name type="synonym">Common thornapple</name>
    <dbReference type="NCBI Taxonomy" id="4076"/>
    <lineage>
        <taxon>Eukaryota</taxon>
        <taxon>Viridiplantae</taxon>
        <taxon>Streptophyta</taxon>
        <taxon>Embryophyta</taxon>
        <taxon>Tracheophyta</taxon>
        <taxon>Spermatophyta</taxon>
        <taxon>Magnoliopsida</taxon>
        <taxon>eudicotyledons</taxon>
        <taxon>Gunneridae</taxon>
        <taxon>Pentapetalae</taxon>
        <taxon>asterids</taxon>
        <taxon>lamiids</taxon>
        <taxon>Solanales</taxon>
        <taxon>Solanaceae</taxon>
        <taxon>Solanoideae</taxon>
        <taxon>Datureae</taxon>
        <taxon>Datura</taxon>
    </lineage>
</organism>
<comment type="caution">
    <text evidence="1">The sequence shown here is derived from an EMBL/GenBank/DDBJ whole genome shotgun (WGS) entry which is preliminary data.</text>
</comment>
<dbReference type="EMBL" id="JACEIK010000249">
    <property type="protein sequence ID" value="MCD7453355.1"/>
    <property type="molecule type" value="Genomic_DNA"/>
</dbReference>
<dbReference type="InterPro" id="IPR006462">
    <property type="entry name" value="MS5"/>
</dbReference>
<gene>
    <name evidence="1" type="ORF">HAX54_020653</name>
</gene>
<proteinExistence type="predicted"/>
<evidence type="ECO:0000313" key="2">
    <source>
        <dbReference type="Proteomes" id="UP000823775"/>
    </source>
</evidence>